<comment type="caution">
    <text evidence="4">The sequence shown here is derived from an EMBL/GenBank/DDBJ whole genome shotgun (WGS) entry which is preliminary data.</text>
</comment>
<evidence type="ECO:0000256" key="1">
    <source>
        <dbReference type="ARBA" id="ARBA00022741"/>
    </source>
</evidence>
<dbReference type="EMBL" id="JAGIKV010000006">
    <property type="protein sequence ID" value="MBP2245371.1"/>
    <property type="molecule type" value="Genomic_DNA"/>
</dbReference>
<dbReference type="InterPro" id="IPR011629">
    <property type="entry name" value="CobW-like_C"/>
</dbReference>
<feature type="domain" description="CobW C-terminal" evidence="3">
    <location>
        <begin position="16"/>
        <end position="50"/>
    </location>
</feature>
<gene>
    <name evidence="4" type="ORF">J2Z28_001989</name>
</gene>
<reference evidence="4 5" key="1">
    <citation type="submission" date="2021-03" db="EMBL/GenBank/DDBJ databases">
        <title>Genomic Encyclopedia of Type Strains, Phase IV (KMG-IV): sequencing the most valuable type-strain genomes for metagenomic binning, comparative biology and taxonomic classification.</title>
        <authorList>
            <person name="Goeker M."/>
        </authorList>
    </citation>
    <scope>NUCLEOTIDE SEQUENCE [LARGE SCALE GENOMIC DNA]</scope>
    <source>
        <strain evidence="4 5">DSM 21292</strain>
    </source>
</reference>
<dbReference type="Proteomes" id="UP000810207">
    <property type="component" value="Unassembled WGS sequence"/>
</dbReference>
<proteinExistence type="predicted"/>
<evidence type="ECO:0000259" key="3">
    <source>
        <dbReference type="Pfam" id="PF07683"/>
    </source>
</evidence>
<evidence type="ECO:0000256" key="2">
    <source>
        <dbReference type="ARBA" id="ARBA00023186"/>
    </source>
</evidence>
<keyword evidence="1" id="KW-0547">Nucleotide-binding</keyword>
<evidence type="ECO:0000313" key="4">
    <source>
        <dbReference type="EMBL" id="MBP2245371.1"/>
    </source>
</evidence>
<evidence type="ECO:0000313" key="5">
    <source>
        <dbReference type="Proteomes" id="UP000810207"/>
    </source>
</evidence>
<protein>
    <recommendedName>
        <fullName evidence="3">CobW C-terminal domain-containing protein</fullName>
    </recommendedName>
</protein>
<keyword evidence="5" id="KW-1185">Reference proteome</keyword>
<dbReference type="PANTHER" id="PTHR43603">
    <property type="entry name" value="COBW DOMAIN-CONTAINING PROTEIN DDB_G0274527"/>
    <property type="match status" value="1"/>
</dbReference>
<dbReference type="Pfam" id="PF07683">
    <property type="entry name" value="CobW_C"/>
    <property type="match status" value="1"/>
</dbReference>
<accession>A0ABS4RR64</accession>
<sequence>MSEEERELHFGDTLPSIPDWDDEWDDRVTKLVFIGIDMDRAEIERTLDETLLTEEEMLMNWRELKDPFPAWS</sequence>
<dbReference type="PANTHER" id="PTHR43603:SF1">
    <property type="entry name" value="ZINC-REGULATED GTPASE METALLOPROTEIN ACTIVATOR 1"/>
    <property type="match status" value="1"/>
</dbReference>
<dbReference type="InterPro" id="IPR036627">
    <property type="entry name" value="CobW-likC_sf"/>
</dbReference>
<dbReference type="RefSeq" id="WP_211082194.1">
    <property type="nucleotide sequence ID" value="NZ_CBCSLC010000003.1"/>
</dbReference>
<keyword evidence="2" id="KW-0143">Chaperone</keyword>
<organism evidence="4 5">
    <name type="scientific">Paenibacillus xylanexedens</name>
    <dbReference type="NCBI Taxonomy" id="528191"/>
    <lineage>
        <taxon>Bacteria</taxon>
        <taxon>Bacillati</taxon>
        <taxon>Bacillota</taxon>
        <taxon>Bacilli</taxon>
        <taxon>Bacillales</taxon>
        <taxon>Paenibacillaceae</taxon>
        <taxon>Paenibacillus</taxon>
    </lineage>
</organism>
<dbReference type="InterPro" id="IPR051927">
    <property type="entry name" value="Zn_Chap_cDPG_Synth"/>
</dbReference>
<dbReference type="Gene3D" id="3.30.1220.10">
    <property type="entry name" value="CobW-like, C-terminal domain"/>
    <property type="match status" value="1"/>
</dbReference>
<dbReference type="SUPFAM" id="SSF90002">
    <property type="entry name" value="Hypothetical protein YjiA, C-terminal domain"/>
    <property type="match status" value="1"/>
</dbReference>
<name>A0ABS4RR64_PAEXY</name>